<reference evidence="4 5" key="1">
    <citation type="submission" date="2018-09" db="EMBL/GenBank/DDBJ databases">
        <title>Genomic investigation of the strawberry pathogen Phytophthora fragariae indicates pathogenicity is determined by transcriptional variation in three key races.</title>
        <authorList>
            <person name="Adams T.M."/>
            <person name="Armitage A.D."/>
            <person name="Sobczyk M.K."/>
            <person name="Bates H.J."/>
            <person name="Dunwell J.M."/>
            <person name="Nellist C.F."/>
            <person name="Harrison R.J."/>
        </authorList>
    </citation>
    <scope>NUCLEOTIDE SEQUENCE [LARGE SCALE GENOMIC DNA]</scope>
    <source>
        <strain evidence="4 5">SCRP249</strain>
    </source>
</reference>
<proteinExistence type="predicted"/>
<evidence type="ECO:0000313" key="5">
    <source>
        <dbReference type="Proteomes" id="UP000429607"/>
    </source>
</evidence>
<keyword evidence="1" id="KW-0863">Zinc-finger</keyword>
<feature type="region of interest" description="Disordered" evidence="2">
    <location>
        <begin position="212"/>
        <end position="278"/>
    </location>
</feature>
<evidence type="ECO:0000256" key="1">
    <source>
        <dbReference type="PROSITE-ProRule" id="PRU00047"/>
    </source>
</evidence>
<sequence length="278" mass="29977">MRSQWQPPRSPRNRMPNVSATTSSSGTNGNAPPGNGRPRGVRMGADSRTQEGAPVCGRCGYVGHSRETCRRQMMICNQCGELGHIAVECEDGPSRGRAGSQVPAAWNSGRGQTKFGFCKEDGHSFAGCPEVAALRGLAVSLREVNDSEGEDRDRDEVVRTVLTVDVCMNILAERDGRVPTFDDVLHGKNKNKIEKKKVEFIVHEKVYEDSNASKTDADVRVVSEGSDARAAGVEASEMEKDASIEEEAEPTEANASSLSREEELGDEPSRAAAIRGVS</sequence>
<dbReference type="Proteomes" id="UP000429607">
    <property type="component" value="Unassembled WGS sequence"/>
</dbReference>
<dbReference type="EMBL" id="QXFV01001122">
    <property type="protein sequence ID" value="KAE9014565.1"/>
    <property type="molecule type" value="Genomic_DNA"/>
</dbReference>
<dbReference type="InterPro" id="IPR001878">
    <property type="entry name" value="Znf_CCHC"/>
</dbReference>
<evidence type="ECO:0000313" key="4">
    <source>
        <dbReference type="EMBL" id="KAE9014565.1"/>
    </source>
</evidence>
<organism evidence="4 5">
    <name type="scientific">Phytophthora rubi</name>
    <dbReference type="NCBI Taxonomy" id="129364"/>
    <lineage>
        <taxon>Eukaryota</taxon>
        <taxon>Sar</taxon>
        <taxon>Stramenopiles</taxon>
        <taxon>Oomycota</taxon>
        <taxon>Peronosporomycetes</taxon>
        <taxon>Peronosporales</taxon>
        <taxon>Peronosporaceae</taxon>
        <taxon>Phytophthora</taxon>
    </lineage>
</organism>
<dbReference type="AlphaFoldDB" id="A0A6A3L8S5"/>
<dbReference type="InterPro" id="IPR036875">
    <property type="entry name" value="Znf_CCHC_sf"/>
</dbReference>
<dbReference type="GO" id="GO:0008270">
    <property type="term" value="F:zinc ion binding"/>
    <property type="evidence" value="ECO:0007669"/>
    <property type="project" value="UniProtKB-KW"/>
</dbReference>
<feature type="domain" description="CCHC-type" evidence="3">
    <location>
        <begin position="76"/>
        <end position="91"/>
    </location>
</feature>
<keyword evidence="1" id="KW-0479">Metal-binding</keyword>
<evidence type="ECO:0000259" key="3">
    <source>
        <dbReference type="PROSITE" id="PS50158"/>
    </source>
</evidence>
<dbReference type="Gene3D" id="4.10.60.10">
    <property type="entry name" value="Zinc finger, CCHC-type"/>
    <property type="match status" value="1"/>
</dbReference>
<evidence type="ECO:0000256" key="2">
    <source>
        <dbReference type="SAM" id="MobiDB-lite"/>
    </source>
</evidence>
<accession>A0A6A3L8S5</accession>
<dbReference type="SMART" id="SM00343">
    <property type="entry name" value="ZnF_C2HC"/>
    <property type="match status" value="3"/>
</dbReference>
<name>A0A6A3L8S5_9STRA</name>
<dbReference type="SUPFAM" id="SSF57756">
    <property type="entry name" value="Retrovirus zinc finger-like domains"/>
    <property type="match status" value="1"/>
</dbReference>
<feature type="compositionally biased region" description="Low complexity" evidence="2">
    <location>
        <begin position="19"/>
        <end position="44"/>
    </location>
</feature>
<protein>
    <recommendedName>
        <fullName evidence="3">CCHC-type domain-containing protein</fullName>
    </recommendedName>
</protein>
<keyword evidence="1" id="KW-0862">Zinc</keyword>
<dbReference type="GO" id="GO:0003676">
    <property type="term" value="F:nucleic acid binding"/>
    <property type="evidence" value="ECO:0007669"/>
    <property type="project" value="InterPro"/>
</dbReference>
<comment type="caution">
    <text evidence="4">The sequence shown here is derived from an EMBL/GenBank/DDBJ whole genome shotgun (WGS) entry which is preliminary data.</text>
</comment>
<gene>
    <name evidence="4" type="ORF">PR001_g15114</name>
</gene>
<dbReference type="PROSITE" id="PS50158">
    <property type="entry name" value="ZF_CCHC"/>
    <property type="match status" value="1"/>
</dbReference>
<feature type="region of interest" description="Disordered" evidence="2">
    <location>
        <begin position="1"/>
        <end position="52"/>
    </location>
</feature>